<dbReference type="OrthoDB" id="3486565at2759"/>
<feature type="non-terminal residue" evidence="3">
    <location>
        <position position="575"/>
    </location>
</feature>
<evidence type="ECO:0000259" key="2">
    <source>
        <dbReference type="Pfam" id="PF06985"/>
    </source>
</evidence>
<keyword evidence="4" id="KW-1185">Reference proteome</keyword>
<feature type="non-terminal residue" evidence="3">
    <location>
        <position position="1"/>
    </location>
</feature>
<evidence type="ECO:0000313" key="3">
    <source>
        <dbReference type="EMBL" id="KAF2720461.1"/>
    </source>
</evidence>
<gene>
    <name evidence="3" type="ORF">K431DRAFT_194572</name>
</gene>
<protein>
    <submittedName>
        <fullName evidence="3">HET-domain-containing protein</fullName>
    </submittedName>
</protein>
<evidence type="ECO:0000256" key="1">
    <source>
        <dbReference type="SAM" id="MobiDB-lite"/>
    </source>
</evidence>
<reference evidence="3" key="1">
    <citation type="journal article" date="2020" name="Stud. Mycol.">
        <title>101 Dothideomycetes genomes: a test case for predicting lifestyles and emergence of pathogens.</title>
        <authorList>
            <person name="Haridas S."/>
            <person name="Albert R."/>
            <person name="Binder M."/>
            <person name="Bloem J."/>
            <person name="Labutti K."/>
            <person name="Salamov A."/>
            <person name="Andreopoulos B."/>
            <person name="Baker S."/>
            <person name="Barry K."/>
            <person name="Bills G."/>
            <person name="Bluhm B."/>
            <person name="Cannon C."/>
            <person name="Castanera R."/>
            <person name="Culley D."/>
            <person name="Daum C."/>
            <person name="Ezra D."/>
            <person name="Gonzalez J."/>
            <person name="Henrissat B."/>
            <person name="Kuo A."/>
            <person name="Liang C."/>
            <person name="Lipzen A."/>
            <person name="Lutzoni F."/>
            <person name="Magnuson J."/>
            <person name="Mondo S."/>
            <person name="Nolan M."/>
            <person name="Ohm R."/>
            <person name="Pangilinan J."/>
            <person name="Park H.-J."/>
            <person name="Ramirez L."/>
            <person name="Alfaro M."/>
            <person name="Sun H."/>
            <person name="Tritt A."/>
            <person name="Yoshinaga Y."/>
            <person name="Zwiers L.-H."/>
            <person name="Turgeon B."/>
            <person name="Goodwin S."/>
            <person name="Spatafora J."/>
            <person name="Crous P."/>
            <person name="Grigoriev I."/>
        </authorList>
    </citation>
    <scope>NUCLEOTIDE SEQUENCE</scope>
    <source>
        <strain evidence="3">CBS 116435</strain>
    </source>
</reference>
<feature type="region of interest" description="Disordered" evidence="1">
    <location>
        <begin position="528"/>
        <end position="547"/>
    </location>
</feature>
<name>A0A9P4Q8T2_9PEZI</name>
<feature type="domain" description="Heterokaryon incompatibility" evidence="2">
    <location>
        <begin position="156"/>
        <end position="299"/>
    </location>
</feature>
<dbReference type="Pfam" id="PF06985">
    <property type="entry name" value="HET"/>
    <property type="match status" value="1"/>
</dbReference>
<accession>A0A9P4Q8T2</accession>
<evidence type="ECO:0000313" key="4">
    <source>
        <dbReference type="Proteomes" id="UP000799441"/>
    </source>
</evidence>
<comment type="caution">
    <text evidence="3">The sequence shown here is derived from an EMBL/GenBank/DDBJ whole genome shotgun (WGS) entry which is preliminary data.</text>
</comment>
<dbReference type="AlphaFoldDB" id="A0A9P4Q8T2"/>
<proteinExistence type="predicted"/>
<dbReference type="PANTHER" id="PTHR33112:SF8">
    <property type="entry name" value="HETEROKARYON INCOMPATIBILITY DOMAIN-CONTAINING PROTEIN"/>
    <property type="match status" value="1"/>
</dbReference>
<organism evidence="3 4">
    <name type="scientific">Polychaeton citri CBS 116435</name>
    <dbReference type="NCBI Taxonomy" id="1314669"/>
    <lineage>
        <taxon>Eukaryota</taxon>
        <taxon>Fungi</taxon>
        <taxon>Dikarya</taxon>
        <taxon>Ascomycota</taxon>
        <taxon>Pezizomycotina</taxon>
        <taxon>Dothideomycetes</taxon>
        <taxon>Dothideomycetidae</taxon>
        <taxon>Capnodiales</taxon>
        <taxon>Capnodiaceae</taxon>
        <taxon>Polychaeton</taxon>
    </lineage>
</organism>
<dbReference type="PANTHER" id="PTHR33112">
    <property type="entry name" value="DOMAIN PROTEIN, PUTATIVE-RELATED"/>
    <property type="match status" value="1"/>
</dbReference>
<dbReference type="InterPro" id="IPR010730">
    <property type="entry name" value="HET"/>
</dbReference>
<sequence>LEEWFSEYQTVDGDFFNKSFPTVLKVITSDKIDDAYVAEQIASASTMLDIEEGVCSHCRRLFDSWPYTGLEAWSHAVGSERSTPQLEAGSRLGCQFCSLFMTQLRSRNALNLFRQIERRIARLGRHDTASISIANWASDQSQLLWLNLPGKTTKYYCWGTNDFLKLSTTNIDAFCESIPWEQLPRTFREAIGFARELKLLYIWIDALCIIQDLDDNGDWLRESGLMRSIYGGSYVNIAASTAESVDGSLFCMPPTYCHGAVARVRWTDRDRVQNFHDSRVYEKSVSDTHLASRAWTLQERLLAPRTISLGDAGMFWECRCDTASEFLPCGFPGKLGRQLSRLPHESWNWSEIVDAYSGAVLTYSSDKLPALSGIARRQQEVINDGYLAGMWRTRLVKQLGWMHSSEPRPRPVWRSPTWSWASVDGLSQYWFYWDADDLCKTEYIEILEVSTCSTGPDPFGAVVSASLRIACTALLRGSFQSGHESGRACITIENSARVFTVVMDTDEWKLLGRDEAIYLLPLFEGESGYSQSKDDDQSDGSTERETEDELMIRGLLLQRVSDAEGRFKRIGAFDF</sequence>
<dbReference type="EMBL" id="MU003799">
    <property type="protein sequence ID" value="KAF2720461.1"/>
    <property type="molecule type" value="Genomic_DNA"/>
</dbReference>
<dbReference type="Proteomes" id="UP000799441">
    <property type="component" value="Unassembled WGS sequence"/>
</dbReference>